<evidence type="ECO:0000313" key="4">
    <source>
        <dbReference type="Proteomes" id="UP000319817"/>
    </source>
</evidence>
<dbReference type="InterPro" id="IPR000090">
    <property type="entry name" value="Flg_Motor_Flig"/>
</dbReference>
<organism evidence="3 4">
    <name type="scientific">Stieleria marina</name>
    <dbReference type="NCBI Taxonomy" id="1930275"/>
    <lineage>
        <taxon>Bacteria</taxon>
        <taxon>Pseudomonadati</taxon>
        <taxon>Planctomycetota</taxon>
        <taxon>Planctomycetia</taxon>
        <taxon>Pirellulales</taxon>
        <taxon>Pirellulaceae</taxon>
        <taxon>Stieleria</taxon>
    </lineage>
</organism>
<protein>
    <submittedName>
        <fullName evidence="3">Flagellar motor switch protein FliG</fullName>
    </submittedName>
</protein>
<gene>
    <name evidence="3" type="primary">fliG_2</name>
    <name evidence="3" type="ORF">K239x_18810</name>
</gene>
<dbReference type="PANTHER" id="PTHR30534">
    <property type="entry name" value="FLAGELLAR MOTOR SWITCH PROTEIN FLIG"/>
    <property type="match status" value="1"/>
</dbReference>
<dbReference type="GO" id="GO:0003774">
    <property type="term" value="F:cytoskeletal motor activity"/>
    <property type="evidence" value="ECO:0007669"/>
    <property type="project" value="InterPro"/>
</dbReference>
<dbReference type="GO" id="GO:0006935">
    <property type="term" value="P:chemotaxis"/>
    <property type="evidence" value="ECO:0007669"/>
    <property type="project" value="InterPro"/>
</dbReference>
<dbReference type="Pfam" id="PF14841">
    <property type="entry name" value="FliG_M"/>
    <property type="match status" value="1"/>
</dbReference>
<dbReference type="PRINTS" id="PR00954">
    <property type="entry name" value="FLGMOTORFLIG"/>
</dbReference>
<sequence length="288" mass="32847">MSQTEKPINREFGINRVVRVLQQLPAQEADRFLDRLPTKLASSIRDQIGTDVCARETHPALEIGLANRLEYLKHVSQPVLFAAIIRERPQTIAVLLSILPPQLAPRVIRALSDRQRIEVINRLSRLQRTDHATVSSLLVGLQERIEKTSIQQRSKPGGMQKVARILNACDHETERSILRSLGHNHRILREEIEQMLLCFEDITSMGDDQICTLAKNVHAETWARALKRSESDLRERVFQSLSPRAAQHVRAEMDYLGQVTPSEIDLAQQQIVRVARQLQEPQPIRRAA</sequence>
<dbReference type="EMBL" id="CP036526">
    <property type="protein sequence ID" value="QDT09928.1"/>
    <property type="molecule type" value="Genomic_DNA"/>
</dbReference>
<dbReference type="InterPro" id="IPR011002">
    <property type="entry name" value="FliG_a-hlx"/>
</dbReference>
<dbReference type="GO" id="GO:0009288">
    <property type="term" value="C:bacterial-type flagellum"/>
    <property type="evidence" value="ECO:0007669"/>
    <property type="project" value="InterPro"/>
</dbReference>
<dbReference type="GO" id="GO:0071973">
    <property type="term" value="P:bacterial-type flagellum-dependent cell motility"/>
    <property type="evidence" value="ECO:0007669"/>
    <property type="project" value="InterPro"/>
</dbReference>
<proteinExistence type="predicted"/>
<keyword evidence="3" id="KW-0969">Cilium</keyword>
<dbReference type="Gene3D" id="1.10.220.30">
    <property type="match status" value="2"/>
</dbReference>
<accession>A0A517NS05</accession>
<dbReference type="PANTHER" id="PTHR30534:SF0">
    <property type="entry name" value="FLAGELLAR MOTOR SWITCH PROTEIN FLIG"/>
    <property type="match status" value="1"/>
</dbReference>
<dbReference type="Pfam" id="PF01706">
    <property type="entry name" value="FliG_C"/>
    <property type="match status" value="1"/>
</dbReference>
<evidence type="ECO:0000313" key="3">
    <source>
        <dbReference type="EMBL" id="QDT09928.1"/>
    </source>
</evidence>
<keyword evidence="4" id="KW-1185">Reference proteome</keyword>
<keyword evidence="3" id="KW-0282">Flagellum</keyword>
<dbReference type="InterPro" id="IPR032779">
    <property type="entry name" value="FliG_M"/>
</dbReference>
<dbReference type="RefSeq" id="WP_145417485.1">
    <property type="nucleotide sequence ID" value="NZ_CP036526.1"/>
</dbReference>
<dbReference type="Proteomes" id="UP000319817">
    <property type="component" value="Chromosome"/>
</dbReference>
<feature type="domain" description="Flagellar motor switch protein FliG middle" evidence="2">
    <location>
        <begin position="80"/>
        <end position="149"/>
    </location>
</feature>
<keyword evidence="3" id="KW-0966">Cell projection</keyword>
<feature type="domain" description="Flagellar motor switch protein FliG C-terminal" evidence="1">
    <location>
        <begin position="182"/>
        <end position="283"/>
    </location>
</feature>
<name>A0A517NS05_9BACT</name>
<evidence type="ECO:0000259" key="2">
    <source>
        <dbReference type="Pfam" id="PF14841"/>
    </source>
</evidence>
<evidence type="ECO:0000259" key="1">
    <source>
        <dbReference type="Pfam" id="PF01706"/>
    </source>
</evidence>
<dbReference type="AlphaFoldDB" id="A0A517NS05"/>
<dbReference type="SUPFAM" id="SSF48029">
    <property type="entry name" value="FliG"/>
    <property type="match status" value="1"/>
</dbReference>
<dbReference type="InterPro" id="IPR023087">
    <property type="entry name" value="Flg_Motor_Flig_C"/>
</dbReference>
<dbReference type="OrthoDB" id="9780302at2"/>
<reference evidence="3 4" key="1">
    <citation type="submission" date="2019-02" db="EMBL/GenBank/DDBJ databases">
        <title>Deep-cultivation of Planctomycetes and their phenomic and genomic characterization uncovers novel biology.</title>
        <authorList>
            <person name="Wiegand S."/>
            <person name="Jogler M."/>
            <person name="Boedeker C."/>
            <person name="Pinto D."/>
            <person name="Vollmers J."/>
            <person name="Rivas-Marin E."/>
            <person name="Kohn T."/>
            <person name="Peeters S.H."/>
            <person name="Heuer A."/>
            <person name="Rast P."/>
            <person name="Oberbeckmann S."/>
            <person name="Bunk B."/>
            <person name="Jeske O."/>
            <person name="Meyerdierks A."/>
            <person name="Storesund J.E."/>
            <person name="Kallscheuer N."/>
            <person name="Luecker S."/>
            <person name="Lage O.M."/>
            <person name="Pohl T."/>
            <person name="Merkel B.J."/>
            <person name="Hornburger P."/>
            <person name="Mueller R.-W."/>
            <person name="Bruemmer F."/>
            <person name="Labrenz M."/>
            <person name="Spormann A.M."/>
            <person name="Op den Camp H."/>
            <person name="Overmann J."/>
            <person name="Amann R."/>
            <person name="Jetten M.S.M."/>
            <person name="Mascher T."/>
            <person name="Medema M.H."/>
            <person name="Devos D.P."/>
            <person name="Kaster A.-K."/>
            <person name="Ovreas L."/>
            <person name="Rohde M."/>
            <person name="Galperin M.Y."/>
            <person name="Jogler C."/>
        </authorList>
    </citation>
    <scope>NUCLEOTIDE SEQUENCE [LARGE SCALE GENOMIC DNA]</scope>
    <source>
        <strain evidence="3 4">K23_9</strain>
    </source>
</reference>